<feature type="compositionally biased region" description="Polar residues" evidence="11">
    <location>
        <begin position="701"/>
        <end position="711"/>
    </location>
</feature>
<evidence type="ECO:0000256" key="10">
    <source>
        <dbReference type="RuleBase" id="RU000394"/>
    </source>
</evidence>
<evidence type="ECO:0000313" key="13">
    <source>
        <dbReference type="EMBL" id="SCU95388.1"/>
    </source>
</evidence>
<keyword evidence="3 10" id="KW-0493">Microtubule</keyword>
<dbReference type="GO" id="GO:0099606">
    <property type="term" value="P:microtubule plus-end directed mitotic chromosome migration"/>
    <property type="evidence" value="ECO:0007669"/>
    <property type="project" value="EnsemblFungi"/>
</dbReference>
<dbReference type="GO" id="GO:0000132">
    <property type="term" value="P:establishment of mitotic spindle orientation"/>
    <property type="evidence" value="ECO:0007669"/>
    <property type="project" value="EnsemblFungi"/>
</dbReference>
<dbReference type="Proteomes" id="UP000190274">
    <property type="component" value="Chromosome G"/>
</dbReference>
<dbReference type="GO" id="GO:0005880">
    <property type="term" value="C:nuclear microtubule"/>
    <property type="evidence" value="ECO:0007669"/>
    <property type="project" value="EnsemblFungi"/>
</dbReference>
<dbReference type="GO" id="GO:0031115">
    <property type="term" value="P:negative regulation of microtubule polymerization"/>
    <property type="evidence" value="ECO:0007669"/>
    <property type="project" value="EnsemblFungi"/>
</dbReference>
<dbReference type="CDD" id="cd01370">
    <property type="entry name" value="KISc_KIP3_like"/>
    <property type="match status" value="1"/>
</dbReference>
<dbReference type="GO" id="GO:0070462">
    <property type="term" value="P:plus-end specific microtubule depolymerization"/>
    <property type="evidence" value="ECO:0007669"/>
    <property type="project" value="EnsemblFungi"/>
</dbReference>
<dbReference type="OrthoDB" id="3176171at2759"/>
<dbReference type="GO" id="GO:0045144">
    <property type="term" value="P:meiotic sister chromatid segregation"/>
    <property type="evidence" value="ECO:0007669"/>
    <property type="project" value="EnsemblFungi"/>
</dbReference>
<keyword evidence="8" id="KW-0206">Cytoskeleton</keyword>
<dbReference type="GO" id="GO:0007079">
    <property type="term" value="P:mitotic chromosome movement towards spindle pole"/>
    <property type="evidence" value="ECO:0007669"/>
    <property type="project" value="EnsemblFungi"/>
</dbReference>
<evidence type="ECO:0000256" key="3">
    <source>
        <dbReference type="ARBA" id="ARBA00022701"/>
    </source>
</evidence>
<dbReference type="AlphaFoldDB" id="A0A1G4JWQ3"/>
<keyword evidence="4 9" id="KW-0547">Nucleotide-binding</keyword>
<evidence type="ECO:0000256" key="9">
    <source>
        <dbReference type="PROSITE-ProRule" id="PRU00283"/>
    </source>
</evidence>
<organism evidence="13 14">
    <name type="scientific">Lachancea dasiensis</name>
    <dbReference type="NCBI Taxonomy" id="1072105"/>
    <lineage>
        <taxon>Eukaryota</taxon>
        <taxon>Fungi</taxon>
        <taxon>Dikarya</taxon>
        <taxon>Ascomycota</taxon>
        <taxon>Saccharomycotina</taxon>
        <taxon>Saccharomycetes</taxon>
        <taxon>Saccharomycetales</taxon>
        <taxon>Saccharomycetaceae</taxon>
        <taxon>Lachancea</taxon>
    </lineage>
</organism>
<keyword evidence="7 9" id="KW-0505">Motor protein</keyword>
<feature type="region of interest" description="Disordered" evidence="11">
    <location>
        <begin position="49"/>
        <end position="78"/>
    </location>
</feature>
<feature type="region of interest" description="Disordered" evidence="11">
    <location>
        <begin position="701"/>
        <end position="745"/>
    </location>
</feature>
<keyword evidence="6" id="KW-0175">Coiled coil</keyword>
<dbReference type="PROSITE" id="PS50067">
    <property type="entry name" value="KINESIN_MOTOR_2"/>
    <property type="match status" value="1"/>
</dbReference>
<dbReference type="PANTHER" id="PTHR47968">
    <property type="entry name" value="CENTROMERE PROTEIN E"/>
    <property type="match status" value="1"/>
</dbReference>
<dbReference type="InterPro" id="IPR027417">
    <property type="entry name" value="P-loop_NTPase"/>
</dbReference>
<dbReference type="Gene3D" id="3.40.850.10">
    <property type="entry name" value="Kinesin motor domain"/>
    <property type="match status" value="1"/>
</dbReference>
<accession>A0A1G4JWQ3</accession>
<keyword evidence="14" id="KW-1185">Reference proteome</keyword>
<name>A0A1G4JWQ3_9SACH</name>
<dbReference type="GO" id="GO:0030473">
    <property type="term" value="P:nuclear migration along microtubule"/>
    <property type="evidence" value="ECO:0007669"/>
    <property type="project" value="EnsemblFungi"/>
</dbReference>
<evidence type="ECO:0000256" key="4">
    <source>
        <dbReference type="ARBA" id="ARBA00022741"/>
    </source>
</evidence>
<keyword evidence="5 9" id="KW-0067">ATP-binding</keyword>
<evidence type="ECO:0000256" key="1">
    <source>
        <dbReference type="ARBA" id="ARBA00004245"/>
    </source>
</evidence>
<evidence type="ECO:0000256" key="7">
    <source>
        <dbReference type="ARBA" id="ARBA00023175"/>
    </source>
</evidence>
<dbReference type="GO" id="GO:0005524">
    <property type="term" value="F:ATP binding"/>
    <property type="evidence" value="ECO:0007669"/>
    <property type="project" value="UniProtKB-UniRule"/>
</dbReference>
<evidence type="ECO:0000256" key="6">
    <source>
        <dbReference type="ARBA" id="ARBA00023054"/>
    </source>
</evidence>
<dbReference type="GO" id="GO:0090307">
    <property type="term" value="P:mitotic spindle assembly"/>
    <property type="evidence" value="ECO:0007669"/>
    <property type="project" value="EnsemblFungi"/>
</dbReference>
<gene>
    <name evidence="13" type="ORF">LADA_0G15346G</name>
</gene>
<dbReference type="PROSITE" id="PS00411">
    <property type="entry name" value="KINESIN_MOTOR_1"/>
    <property type="match status" value="1"/>
</dbReference>
<evidence type="ECO:0000256" key="8">
    <source>
        <dbReference type="ARBA" id="ARBA00023212"/>
    </source>
</evidence>
<dbReference type="FunFam" id="3.40.850.10:FF:000090">
    <property type="entry name" value="Kinesin-like protein"/>
    <property type="match status" value="1"/>
</dbReference>
<dbReference type="GO" id="GO:0000776">
    <property type="term" value="C:kinetochore"/>
    <property type="evidence" value="ECO:0007669"/>
    <property type="project" value="EnsemblFungi"/>
</dbReference>
<evidence type="ECO:0000313" key="14">
    <source>
        <dbReference type="Proteomes" id="UP000190274"/>
    </source>
</evidence>
<dbReference type="GO" id="GO:0007020">
    <property type="term" value="P:microtubule nucleation"/>
    <property type="evidence" value="ECO:0007669"/>
    <property type="project" value="EnsemblFungi"/>
</dbReference>
<dbReference type="PANTHER" id="PTHR47968:SF13">
    <property type="entry name" value="KINESIN-LIKE PROTEIN KIF19 ISOFORM X1"/>
    <property type="match status" value="1"/>
</dbReference>
<dbReference type="STRING" id="1266660.A0A1G4JWQ3"/>
<keyword evidence="2" id="KW-0963">Cytoplasm</keyword>
<dbReference type="SUPFAM" id="SSF52540">
    <property type="entry name" value="P-loop containing nucleoside triphosphate hydrolases"/>
    <property type="match status" value="1"/>
</dbReference>
<evidence type="ECO:0000259" key="12">
    <source>
        <dbReference type="PROSITE" id="PS50067"/>
    </source>
</evidence>
<dbReference type="SMART" id="SM00129">
    <property type="entry name" value="KISc"/>
    <property type="match status" value="1"/>
</dbReference>
<evidence type="ECO:0000256" key="2">
    <source>
        <dbReference type="ARBA" id="ARBA00022490"/>
    </source>
</evidence>
<dbReference type="InterPro" id="IPR036961">
    <property type="entry name" value="Kinesin_motor_dom_sf"/>
</dbReference>
<proteinExistence type="inferred from homology"/>
<dbReference type="GO" id="GO:0008574">
    <property type="term" value="F:plus-end-directed microtubule motor activity"/>
    <property type="evidence" value="ECO:0007669"/>
    <property type="project" value="EnsemblFungi"/>
</dbReference>
<dbReference type="GO" id="GO:0035371">
    <property type="term" value="C:microtubule plus-end"/>
    <property type="evidence" value="ECO:0007669"/>
    <property type="project" value="EnsemblFungi"/>
</dbReference>
<dbReference type="GO" id="GO:0061673">
    <property type="term" value="C:mitotic spindle astral microtubule"/>
    <property type="evidence" value="ECO:0007669"/>
    <property type="project" value="EnsemblFungi"/>
</dbReference>
<dbReference type="PRINTS" id="PR00380">
    <property type="entry name" value="KINESINHEAVY"/>
</dbReference>
<reference evidence="14" key="1">
    <citation type="submission" date="2016-03" db="EMBL/GenBank/DDBJ databases">
        <authorList>
            <person name="Devillers H."/>
        </authorList>
    </citation>
    <scope>NUCLEOTIDE SEQUENCE [LARGE SCALE GENOMIC DNA]</scope>
</reference>
<dbReference type="InterPro" id="IPR027640">
    <property type="entry name" value="Kinesin-like_fam"/>
</dbReference>
<dbReference type="InterPro" id="IPR019821">
    <property type="entry name" value="Kinesin_motor_CS"/>
</dbReference>
<feature type="domain" description="Kinesin motor" evidence="12">
    <location>
        <begin position="12"/>
        <end position="418"/>
    </location>
</feature>
<feature type="binding site" evidence="9">
    <location>
        <begin position="171"/>
        <end position="178"/>
    </location>
    <ligand>
        <name>ATP</name>
        <dbReference type="ChEBI" id="CHEBI:30616"/>
    </ligand>
</feature>
<dbReference type="GO" id="GO:0051228">
    <property type="term" value="P:mitotic spindle disassembly"/>
    <property type="evidence" value="ECO:0007669"/>
    <property type="project" value="EnsemblFungi"/>
</dbReference>
<evidence type="ECO:0000256" key="11">
    <source>
        <dbReference type="SAM" id="MobiDB-lite"/>
    </source>
</evidence>
<comment type="similarity">
    <text evidence="9 10">Belongs to the TRAFAC class myosin-kinesin ATPase superfamily. Kinesin family.</text>
</comment>
<dbReference type="GO" id="GO:0008017">
    <property type="term" value="F:microtubule binding"/>
    <property type="evidence" value="ECO:0007669"/>
    <property type="project" value="InterPro"/>
</dbReference>
<dbReference type="GO" id="GO:0070463">
    <property type="term" value="F:tubulin-dependent ATPase activity"/>
    <property type="evidence" value="ECO:0007669"/>
    <property type="project" value="EnsemblFungi"/>
</dbReference>
<dbReference type="GO" id="GO:1990023">
    <property type="term" value="C:mitotic spindle midzone"/>
    <property type="evidence" value="ECO:0007669"/>
    <property type="project" value="EnsemblFungi"/>
</dbReference>
<feature type="compositionally biased region" description="Low complexity" evidence="11">
    <location>
        <begin position="56"/>
        <end position="68"/>
    </location>
</feature>
<dbReference type="Pfam" id="PF00225">
    <property type="entry name" value="Kinesin"/>
    <property type="match status" value="1"/>
</dbReference>
<comment type="subcellular location">
    <subcellularLocation>
        <location evidence="1">Cytoplasm</location>
        <location evidence="1">Cytoskeleton</location>
    </subcellularLocation>
</comment>
<sequence>MSFEVPQTRQSSIVVAVRVRPFTAQEQAHLINEQSGAFGNLQLGDANLTLPGVEQSSTPTKSSPSASPGHSRFRPQGLRQTVDCVDDKMLIFDPSESNPLRRISETVLNSLAASSSQGFRSANSRRSGEQKFVFDRVFNMDSSQMEVYEATARPLLDSVLDGFNSTVFAYGATGCGKTYTVSGPPENPGIIFLTMQELFAKMEEMNDKKRFELTASYLEIYNETIRDLLQPETSSKKLVLFEDAERHITVANLSHHPLKTVQDVMDLVIRGNNNRTTSATDANETSSRSHAVLQVHIAQRNRTAELKEDQKFATLSLIDLAGSERASATKNRGERLHEGANINRSLLALGNCINALCVNGKRGASCHVPYRDSKLTRLLKFSLGGNCKTVMIVCVSPGSNHYDETLNTLKYATRAKDIKTKLIRNRHSLDRHVGSYLKMITEQRQEIEELRSRERKVIDLEVGKYRISRERIHMAIWDSVQGLRNNYRKSEKFQHLKIIKSLILCKRRFLQMIRVELEVLLKFSSISTELHGDCSAVYDQLGDKIRDLEDSFDASDELDSSLEHTREVDLTKLQEMENWDEGTDLVWYESLLSWISEAVRTEILVCASTLMEKLMQDETLIGSVKFISETLLGSSQVISAEEKAEQPLALDLLHQQIRRLVHVDDEFDAFAERMRDSINSRATTDLGPASAHDWCLQRTTASTLPQRSHNSAKVGKANSGSPSPVQRSRPPHNLKPAKKVRWSELVPESDSVSMMLDDENPSTTAWACDEDISMQDLPENCTVQSITKAARPTGRDGRKMSLTATALVRDK</sequence>
<dbReference type="InterPro" id="IPR001752">
    <property type="entry name" value="Kinesin_motor_dom"/>
</dbReference>
<dbReference type="GO" id="GO:0032888">
    <property type="term" value="P:regulation of mitotic spindle elongation"/>
    <property type="evidence" value="ECO:0007669"/>
    <property type="project" value="EnsemblFungi"/>
</dbReference>
<feature type="compositionally biased region" description="Basic residues" evidence="11">
    <location>
        <begin position="729"/>
        <end position="740"/>
    </location>
</feature>
<evidence type="ECO:0000256" key="5">
    <source>
        <dbReference type="ARBA" id="ARBA00022840"/>
    </source>
</evidence>
<dbReference type="EMBL" id="LT598457">
    <property type="protein sequence ID" value="SCU95388.1"/>
    <property type="molecule type" value="Genomic_DNA"/>
</dbReference>
<protein>
    <recommendedName>
        <fullName evidence="10">Kinesin-like protein</fullName>
    </recommendedName>
</protein>